<sequence>MDNVSTVDRSDYQNVSIPSLINKRLSDQEQDFPVAKTGKYVERPLQGDPTYELESLG</sequence>
<dbReference type="AlphaFoldDB" id="A0A9P1NXG3"/>
<evidence type="ECO:0000313" key="2">
    <source>
        <dbReference type="EMBL" id="CDM93688.1"/>
    </source>
</evidence>
<feature type="region of interest" description="Disordered" evidence="1">
    <location>
        <begin position="35"/>
        <end position="57"/>
    </location>
</feature>
<accession>A0A9P1NXG3</accession>
<proteinExistence type="predicted"/>
<dbReference type="RefSeq" id="WP_006621038.1">
    <property type="nucleotide sequence ID" value="NZ_FO818640.1"/>
</dbReference>
<name>A0A9P1NXG3_9CYAN</name>
<dbReference type="EMBL" id="FO818640">
    <property type="protein sequence ID" value="CDM93688.1"/>
    <property type="molecule type" value="Genomic_DNA"/>
</dbReference>
<evidence type="ECO:0000256" key="1">
    <source>
        <dbReference type="SAM" id="MobiDB-lite"/>
    </source>
</evidence>
<reference evidence="2 3" key="1">
    <citation type="submission" date="2014-02" db="EMBL/GenBank/DDBJ databases">
        <authorList>
            <person name="Genoscope - CEA"/>
        </authorList>
    </citation>
    <scope>NUCLEOTIDE SEQUENCE [LARGE SCALE GENOMIC DNA]</scope>
    <source>
        <strain evidence="2 3">PCC 8005</strain>
    </source>
</reference>
<gene>
    <name evidence="2" type="ORF">ARTHRO_11361</name>
</gene>
<dbReference type="Proteomes" id="UP000032946">
    <property type="component" value="Chromosome"/>
</dbReference>
<evidence type="ECO:0000313" key="3">
    <source>
        <dbReference type="Proteomes" id="UP000032946"/>
    </source>
</evidence>
<organism evidence="2 3">
    <name type="scientific">Limnospira indica PCC 8005</name>
    <dbReference type="NCBI Taxonomy" id="376219"/>
    <lineage>
        <taxon>Bacteria</taxon>
        <taxon>Bacillati</taxon>
        <taxon>Cyanobacteriota</taxon>
        <taxon>Cyanophyceae</taxon>
        <taxon>Oscillatoriophycideae</taxon>
        <taxon>Oscillatoriales</taxon>
        <taxon>Sirenicapillariaceae</taxon>
        <taxon>Limnospira</taxon>
    </lineage>
</organism>
<protein>
    <submittedName>
        <fullName evidence="2">Uncharacterized protein</fullName>
    </submittedName>
</protein>
<keyword evidence="3" id="KW-1185">Reference proteome</keyword>